<keyword evidence="3" id="KW-1185">Reference proteome</keyword>
<organism evidence="2 3">
    <name type="scientific">Denitromonas halophila</name>
    <dbReference type="NCBI Taxonomy" id="1629404"/>
    <lineage>
        <taxon>Bacteria</taxon>
        <taxon>Pseudomonadati</taxon>
        <taxon>Pseudomonadota</taxon>
        <taxon>Betaproteobacteria</taxon>
        <taxon>Rhodocyclales</taxon>
        <taxon>Zoogloeaceae</taxon>
        <taxon>Denitromonas</taxon>
    </lineage>
</organism>
<dbReference type="OrthoDB" id="505233at2"/>
<evidence type="ECO:0000313" key="3">
    <source>
        <dbReference type="Proteomes" id="UP000319502"/>
    </source>
</evidence>
<accession>A0A557R1W4</accession>
<reference evidence="2 3" key="1">
    <citation type="submission" date="2019-07" db="EMBL/GenBank/DDBJ databases">
        <title>The pathways for chlorine oxyanion respiration interact through the shared metabolite chlorate.</title>
        <authorList>
            <person name="Barnum T.P."/>
            <person name="Cheng Y."/>
            <person name="Hill K.A."/>
            <person name="Lucas L.N."/>
            <person name="Carlson H.K."/>
            <person name="Coates J.D."/>
        </authorList>
    </citation>
    <scope>NUCLEOTIDE SEQUENCE [LARGE SCALE GENOMIC DNA]</scope>
    <source>
        <strain evidence="2 3">SFB-3</strain>
    </source>
</reference>
<dbReference type="InterPro" id="IPR029058">
    <property type="entry name" value="AB_hydrolase_fold"/>
</dbReference>
<dbReference type="Gene3D" id="3.40.50.1820">
    <property type="entry name" value="alpha/beta hydrolase"/>
    <property type="match status" value="2"/>
</dbReference>
<comment type="caution">
    <text evidence="2">The sequence shown here is derived from an EMBL/GenBank/DDBJ whole genome shotgun (WGS) entry which is preliminary data.</text>
</comment>
<dbReference type="SUPFAM" id="SSF53474">
    <property type="entry name" value="alpha/beta-Hydrolases"/>
    <property type="match status" value="1"/>
</dbReference>
<protein>
    <submittedName>
        <fullName evidence="2">Poly(3-hydroxybutyrate) depolymerase</fullName>
    </submittedName>
</protein>
<proteinExistence type="predicted"/>
<evidence type="ECO:0000256" key="1">
    <source>
        <dbReference type="SAM" id="SignalP"/>
    </source>
</evidence>
<sequence length="349" mass="36935">MRFVASSLLVAVFATAAHAAPPLPALGVQAEHITVSGISSGGYMAVQFHVAHSAIVDGVGVIAGGPYECAAGSMWQALSNCMEPSDSKPVPDAATSAARVADDAAAGRIDPVAGLAADRVWLLTGGQDRTVARPVMDALDAFYRRWVAATQIAYVTVPDAGHAMLSLDDPQANACDTSEPPYINRCEGVDAAGQLLAHLLGPLQPKAATASGELVTFDQSPFTRAGGSAGMSDGGYAYIPIGCRAGGCKLHVAFHGCRQSADQIGDRFATRAGYNRWAEANRLVVLYPQTTPRYGWAWSGNWPRWVFNPKACWDWWGYESVDYATRNGPQVKAVKAMIDQLTRPAAPSQ</sequence>
<dbReference type="PANTHER" id="PTHR42972">
    <property type="entry name" value="TOL-PAL SYSTEM PROTEIN TOLB"/>
    <property type="match status" value="1"/>
</dbReference>
<evidence type="ECO:0000313" key="2">
    <source>
        <dbReference type="EMBL" id="TVO59157.1"/>
    </source>
</evidence>
<feature type="signal peptide" evidence="1">
    <location>
        <begin position="1"/>
        <end position="19"/>
    </location>
</feature>
<dbReference type="AlphaFoldDB" id="A0A557R1W4"/>
<feature type="chain" id="PRO_5022120072" evidence="1">
    <location>
        <begin position="20"/>
        <end position="349"/>
    </location>
</feature>
<keyword evidence="1" id="KW-0732">Signal</keyword>
<gene>
    <name evidence="2" type="ORF">FHP91_05190</name>
</gene>
<dbReference type="Proteomes" id="UP000319502">
    <property type="component" value="Unassembled WGS sequence"/>
</dbReference>
<name>A0A557R1W4_9RHOO</name>
<dbReference type="PANTHER" id="PTHR42972:SF8">
    <property type="entry name" value="POLYHYDROXYBUTYRATE DEPOLYMERASE"/>
    <property type="match status" value="1"/>
</dbReference>
<dbReference type="EMBL" id="VMNK01000003">
    <property type="protein sequence ID" value="TVO59157.1"/>
    <property type="molecule type" value="Genomic_DNA"/>
</dbReference>